<dbReference type="Gene3D" id="3.40.50.720">
    <property type="entry name" value="NAD(P)-binding Rossmann-like Domain"/>
    <property type="match status" value="1"/>
</dbReference>
<dbReference type="InterPro" id="IPR036565">
    <property type="entry name" value="Mur-like_cat_sf"/>
</dbReference>
<evidence type="ECO:0000256" key="14">
    <source>
        <dbReference type="HAMAP-Rule" id="MF_00046"/>
    </source>
</evidence>
<evidence type="ECO:0000256" key="2">
    <source>
        <dbReference type="ARBA" id="ARBA00004752"/>
    </source>
</evidence>
<evidence type="ECO:0000313" key="19">
    <source>
        <dbReference type="Proteomes" id="UP001500842"/>
    </source>
</evidence>
<comment type="subcellular location">
    <subcellularLocation>
        <location evidence="1 14">Cytoplasm</location>
    </subcellularLocation>
</comment>
<dbReference type="Gene3D" id="3.40.1190.10">
    <property type="entry name" value="Mur-like, catalytic domain"/>
    <property type="match status" value="1"/>
</dbReference>
<evidence type="ECO:0000256" key="8">
    <source>
        <dbReference type="ARBA" id="ARBA00022840"/>
    </source>
</evidence>
<sequence length="471" mass="49041">MKIPVPDEILPADRLGHVHLVGIGGAGLSAIARLMHQAGVPVSGSDASDSAVVQALRAEGITVHVGHDAAHLAGVDTVVATTAVREDNPEIVAALDRGLRLWPRSAGLQSVLLGRRVVAVAGTHGKTTTTAMTVVALQEAGLDLTFAIGAEVESLGTNARLGGGEVAVVEADESDGAFLVYTPAIGVITNVDADHLDHWGTEEAYEAAFAEFARRAPVTLAERADLATRTVGFTGGARLRGHDLAIVDGRTSFRVSADGADLGRVELAVPGRHYAQDALLALAVGLELGGDPAALIRGLGRHRGAKRRMELVGRAAGVRVYDSYAHHPSEIRGDLEAARSLVGEDARLVVCFQPHLVSRTRIFGEQMGRELGAADEVVVMDVYVAREDPDPDVTGALVAAAVPLPAEQVRFLADRGVVLEQVAALARPGDLVLTLGAGDVTTLAPRLVAALAEAKPRGSEATDRRRGDGEA</sequence>
<keyword evidence="19" id="KW-1185">Reference proteome</keyword>
<evidence type="ECO:0000256" key="11">
    <source>
        <dbReference type="ARBA" id="ARBA00023306"/>
    </source>
</evidence>
<comment type="caution">
    <text evidence="18">The sequence shown here is derived from an EMBL/GenBank/DDBJ whole genome shotgun (WGS) entry which is preliminary data.</text>
</comment>
<dbReference type="Pfam" id="PF08245">
    <property type="entry name" value="Mur_ligase_M"/>
    <property type="match status" value="1"/>
</dbReference>
<keyword evidence="4 14" id="KW-0963">Cytoplasm</keyword>
<evidence type="ECO:0000256" key="6">
    <source>
        <dbReference type="ARBA" id="ARBA00022618"/>
    </source>
</evidence>
<reference evidence="18 19" key="1">
    <citation type="journal article" date="2019" name="Int. J. Syst. Evol. Microbiol.">
        <title>The Global Catalogue of Microorganisms (GCM) 10K type strain sequencing project: providing services to taxonomists for standard genome sequencing and annotation.</title>
        <authorList>
            <consortium name="The Broad Institute Genomics Platform"/>
            <consortium name="The Broad Institute Genome Sequencing Center for Infectious Disease"/>
            <person name="Wu L."/>
            <person name="Ma J."/>
        </authorList>
    </citation>
    <scope>NUCLEOTIDE SEQUENCE [LARGE SCALE GENOMIC DNA]</scope>
    <source>
        <strain evidence="18 19">JCM 14942</strain>
    </source>
</reference>
<evidence type="ECO:0000256" key="5">
    <source>
        <dbReference type="ARBA" id="ARBA00022598"/>
    </source>
</evidence>
<dbReference type="Proteomes" id="UP001500842">
    <property type="component" value="Unassembled WGS sequence"/>
</dbReference>
<dbReference type="RefSeq" id="WP_141002916.1">
    <property type="nucleotide sequence ID" value="NZ_BAAAOR010000024.1"/>
</dbReference>
<evidence type="ECO:0000313" key="18">
    <source>
        <dbReference type="EMBL" id="GAA1523445.1"/>
    </source>
</evidence>
<comment type="similarity">
    <text evidence="14">Belongs to the MurCDEF family.</text>
</comment>
<evidence type="ECO:0000256" key="9">
    <source>
        <dbReference type="ARBA" id="ARBA00022960"/>
    </source>
</evidence>
<evidence type="ECO:0000256" key="10">
    <source>
        <dbReference type="ARBA" id="ARBA00022984"/>
    </source>
</evidence>
<evidence type="ECO:0000256" key="13">
    <source>
        <dbReference type="ARBA" id="ARBA00047833"/>
    </source>
</evidence>
<feature type="domain" description="Mur ligase central" evidence="17">
    <location>
        <begin position="120"/>
        <end position="284"/>
    </location>
</feature>
<dbReference type="Pfam" id="PF02875">
    <property type="entry name" value="Mur_ligase_C"/>
    <property type="match status" value="1"/>
</dbReference>
<keyword evidence="11 14" id="KW-0131">Cell cycle</keyword>
<evidence type="ECO:0000259" key="16">
    <source>
        <dbReference type="Pfam" id="PF02875"/>
    </source>
</evidence>
<keyword evidence="5 14" id="KW-0436">Ligase</keyword>
<dbReference type="SUPFAM" id="SSF51984">
    <property type="entry name" value="MurCD N-terminal domain"/>
    <property type="match status" value="1"/>
</dbReference>
<dbReference type="InterPro" id="IPR050061">
    <property type="entry name" value="MurCDEF_pg_biosynth"/>
</dbReference>
<keyword evidence="8 14" id="KW-0067">ATP-binding</keyword>
<organism evidence="18 19">
    <name type="scientific">Nocardioides humi</name>
    <dbReference type="NCBI Taxonomy" id="449461"/>
    <lineage>
        <taxon>Bacteria</taxon>
        <taxon>Bacillati</taxon>
        <taxon>Actinomycetota</taxon>
        <taxon>Actinomycetes</taxon>
        <taxon>Propionibacteriales</taxon>
        <taxon>Nocardioidaceae</taxon>
        <taxon>Nocardioides</taxon>
    </lineage>
</organism>
<comment type="function">
    <text evidence="14">Cell wall formation.</text>
</comment>
<dbReference type="InterPro" id="IPR013221">
    <property type="entry name" value="Mur_ligase_cen"/>
</dbReference>
<protein>
    <recommendedName>
        <fullName evidence="3 14">UDP-N-acetylmuramate--L-alanine ligase</fullName>
        <ecNumber evidence="3 14">6.3.2.8</ecNumber>
    </recommendedName>
    <alternativeName>
        <fullName evidence="14">UDP-N-acetylmuramoyl-L-alanine synthetase</fullName>
    </alternativeName>
</protein>
<evidence type="ECO:0000256" key="3">
    <source>
        <dbReference type="ARBA" id="ARBA00012211"/>
    </source>
</evidence>
<dbReference type="InterPro" id="IPR005758">
    <property type="entry name" value="UDP-N-AcMur_Ala_ligase_MurC"/>
</dbReference>
<evidence type="ECO:0000259" key="17">
    <source>
        <dbReference type="Pfam" id="PF08245"/>
    </source>
</evidence>
<comment type="catalytic activity">
    <reaction evidence="13 14">
        <text>UDP-N-acetyl-alpha-D-muramate + L-alanine + ATP = UDP-N-acetyl-alpha-D-muramoyl-L-alanine + ADP + phosphate + H(+)</text>
        <dbReference type="Rhea" id="RHEA:23372"/>
        <dbReference type="ChEBI" id="CHEBI:15378"/>
        <dbReference type="ChEBI" id="CHEBI:30616"/>
        <dbReference type="ChEBI" id="CHEBI:43474"/>
        <dbReference type="ChEBI" id="CHEBI:57972"/>
        <dbReference type="ChEBI" id="CHEBI:70757"/>
        <dbReference type="ChEBI" id="CHEBI:83898"/>
        <dbReference type="ChEBI" id="CHEBI:456216"/>
        <dbReference type="EC" id="6.3.2.8"/>
    </reaction>
</comment>
<dbReference type="SUPFAM" id="SSF53623">
    <property type="entry name" value="MurD-like peptide ligases, catalytic domain"/>
    <property type="match status" value="1"/>
</dbReference>
<keyword evidence="10 14" id="KW-0573">Peptidoglycan synthesis</keyword>
<dbReference type="HAMAP" id="MF_00046">
    <property type="entry name" value="MurC"/>
    <property type="match status" value="1"/>
</dbReference>
<evidence type="ECO:0000256" key="4">
    <source>
        <dbReference type="ARBA" id="ARBA00022490"/>
    </source>
</evidence>
<dbReference type="Pfam" id="PF01225">
    <property type="entry name" value="Mur_ligase"/>
    <property type="match status" value="1"/>
</dbReference>
<comment type="pathway">
    <text evidence="2 14">Cell wall biogenesis; peptidoglycan biosynthesis.</text>
</comment>
<dbReference type="NCBIfam" id="TIGR01082">
    <property type="entry name" value="murC"/>
    <property type="match status" value="1"/>
</dbReference>
<keyword evidence="12 14" id="KW-0961">Cell wall biogenesis/degradation</keyword>
<feature type="domain" description="Mur ligase N-terminal catalytic" evidence="15">
    <location>
        <begin position="17"/>
        <end position="111"/>
    </location>
</feature>
<name>A0ABN2ANU2_9ACTN</name>
<dbReference type="Gene3D" id="3.90.190.20">
    <property type="entry name" value="Mur ligase, C-terminal domain"/>
    <property type="match status" value="1"/>
</dbReference>
<feature type="binding site" evidence="14">
    <location>
        <begin position="122"/>
        <end position="128"/>
    </location>
    <ligand>
        <name>ATP</name>
        <dbReference type="ChEBI" id="CHEBI:30616"/>
    </ligand>
</feature>
<evidence type="ECO:0000259" key="15">
    <source>
        <dbReference type="Pfam" id="PF01225"/>
    </source>
</evidence>
<dbReference type="InterPro" id="IPR000713">
    <property type="entry name" value="Mur_ligase_N"/>
</dbReference>
<dbReference type="InterPro" id="IPR036615">
    <property type="entry name" value="Mur_ligase_C_dom_sf"/>
</dbReference>
<dbReference type="PANTHER" id="PTHR43445:SF3">
    <property type="entry name" value="UDP-N-ACETYLMURAMATE--L-ALANINE LIGASE"/>
    <property type="match status" value="1"/>
</dbReference>
<keyword evidence="7 14" id="KW-0547">Nucleotide-binding</keyword>
<evidence type="ECO:0000256" key="12">
    <source>
        <dbReference type="ARBA" id="ARBA00023316"/>
    </source>
</evidence>
<dbReference type="InterPro" id="IPR004101">
    <property type="entry name" value="Mur_ligase_C"/>
</dbReference>
<evidence type="ECO:0000256" key="1">
    <source>
        <dbReference type="ARBA" id="ARBA00004496"/>
    </source>
</evidence>
<feature type="domain" description="Mur ligase C-terminal" evidence="16">
    <location>
        <begin position="307"/>
        <end position="438"/>
    </location>
</feature>
<dbReference type="EC" id="6.3.2.8" evidence="3 14"/>
<keyword evidence="9 14" id="KW-0133">Cell shape</keyword>
<dbReference type="GO" id="GO:0016874">
    <property type="term" value="F:ligase activity"/>
    <property type="evidence" value="ECO:0007669"/>
    <property type="project" value="UniProtKB-KW"/>
</dbReference>
<keyword evidence="6 14" id="KW-0132">Cell division</keyword>
<dbReference type="SUPFAM" id="SSF53244">
    <property type="entry name" value="MurD-like peptide ligases, peptide-binding domain"/>
    <property type="match status" value="1"/>
</dbReference>
<accession>A0ABN2ANU2</accession>
<dbReference type="PANTHER" id="PTHR43445">
    <property type="entry name" value="UDP-N-ACETYLMURAMATE--L-ALANINE LIGASE-RELATED"/>
    <property type="match status" value="1"/>
</dbReference>
<evidence type="ECO:0000256" key="7">
    <source>
        <dbReference type="ARBA" id="ARBA00022741"/>
    </source>
</evidence>
<gene>
    <name evidence="14 18" type="primary">murC</name>
    <name evidence="18" type="ORF">GCM10009788_29080</name>
</gene>
<dbReference type="EMBL" id="BAAAOR010000024">
    <property type="protein sequence ID" value="GAA1523445.1"/>
    <property type="molecule type" value="Genomic_DNA"/>
</dbReference>
<proteinExistence type="inferred from homology"/>